<dbReference type="PROSITE" id="PS51257">
    <property type="entry name" value="PROKAR_LIPOPROTEIN"/>
    <property type="match status" value="1"/>
</dbReference>
<keyword evidence="2" id="KW-1185">Reference proteome</keyword>
<evidence type="ECO:0000313" key="1">
    <source>
        <dbReference type="EMBL" id="AWA30940.1"/>
    </source>
</evidence>
<dbReference type="AlphaFoldDB" id="A0A2S0RI53"/>
<dbReference type="RefSeq" id="WP_108372422.1">
    <property type="nucleotide sequence ID" value="NZ_CP028811.1"/>
</dbReference>
<dbReference type="Proteomes" id="UP000244193">
    <property type="component" value="Chromosome"/>
</dbReference>
<reference evidence="1 2" key="1">
    <citation type="submission" date="2018-04" db="EMBL/GenBank/DDBJ databases">
        <title>Genome sequencing of Flavobacterium sp. HYN0048.</title>
        <authorList>
            <person name="Yi H."/>
            <person name="Baek C."/>
        </authorList>
    </citation>
    <scope>NUCLEOTIDE SEQUENCE [LARGE SCALE GENOMIC DNA]</scope>
    <source>
        <strain evidence="1 2">HYN0048</strain>
    </source>
</reference>
<gene>
    <name evidence="1" type="ORF">HYN48_13120</name>
</gene>
<sequence>MSKIYFILSVILLLVFVSCKNETQKYIPNKFERIWYSIDGRLKIDSSHAFEYVKYTCVSQSISKGKWNIVNDTIFLNSFSPYGCYFEEEFGIPPSADTTQFTPLKTTEKNCEPNSGYVNFRNEKFYIKDSILISKKSTYYENGEFNLHTNFKMKNYYE</sequence>
<protein>
    <submittedName>
        <fullName evidence="1">Uncharacterized protein</fullName>
    </submittedName>
</protein>
<evidence type="ECO:0000313" key="2">
    <source>
        <dbReference type="Proteomes" id="UP000244193"/>
    </source>
</evidence>
<organism evidence="1 2">
    <name type="scientific">Flavobacterium magnum</name>
    <dbReference type="NCBI Taxonomy" id="2162713"/>
    <lineage>
        <taxon>Bacteria</taxon>
        <taxon>Pseudomonadati</taxon>
        <taxon>Bacteroidota</taxon>
        <taxon>Flavobacteriia</taxon>
        <taxon>Flavobacteriales</taxon>
        <taxon>Flavobacteriaceae</taxon>
        <taxon>Flavobacterium</taxon>
    </lineage>
</organism>
<dbReference type="OrthoDB" id="1256117at2"/>
<accession>A0A2S0RI53</accession>
<proteinExistence type="predicted"/>
<dbReference type="EMBL" id="CP028811">
    <property type="protein sequence ID" value="AWA30940.1"/>
    <property type="molecule type" value="Genomic_DNA"/>
</dbReference>
<dbReference type="KEGG" id="fmg:HYN48_13120"/>
<name>A0A2S0RI53_9FLAO</name>